<evidence type="ECO:0000256" key="5">
    <source>
        <dbReference type="ARBA" id="ARBA00023133"/>
    </source>
</evidence>
<dbReference type="RefSeq" id="WP_013505403.1">
    <property type="nucleotide sequence ID" value="NC_014836.1"/>
</dbReference>
<dbReference type="Gene3D" id="3.90.660.20">
    <property type="entry name" value="Protoporphyrinogen oxidase, mitochondrial, domain 2"/>
    <property type="match status" value="1"/>
</dbReference>
<dbReference type="SUPFAM" id="SSF51905">
    <property type="entry name" value="FAD/NAD(P)-binding domain"/>
    <property type="match status" value="1"/>
</dbReference>
<dbReference type="NCBIfam" id="TIGR00562">
    <property type="entry name" value="proto_IX_ox"/>
    <property type="match status" value="1"/>
</dbReference>
<gene>
    <name evidence="8" type="ordered locus">Selin_0772</name>
</gene>
<evidence type="ECO:0000256" key="4">
    <source>
        <dbReference type="ARBA" id="ARBA00023002"/>
    </source>
</evidence>
<dbReference type="Gene3D" id="1.10.3110.10">
    <property type="entry name" value="protoporphyrinogen ix oxidase, domain 3"/>
    <property type="match status" value="1"/>
</dbReference>
<evidence type="ECO:0000256" key="3">
    <source>
        <dbReference type="ARBA" id="ARBA00022827"/>
    </source>
</evidence>
<dbReference type="Pfam" id="PF01593">
    <property type="entry name" value="Amino_oxidase"/>
    <property type="match status" value="1"/>
</dbReference>
<protein>
    <recommendedName>
        <fullName evidence="6">Coproporphyrinogen III oxidase</fullName>
        <ecNumber evidence="6">1.3.3.15</ecNumber>
    </recommendedName>
</protein>
<dbReference type="PANTHER" id="PTHR42923">
    <property type="entry name" value="PROTOPORPHYRINOGEN OXIDASE"/>
    <property type="match status" value="1"/>
</dbReference>
<comment type="pathway">
    <text evidence="6">Porphyrin-containing compound metabolism; protoheme biosynthesis.</text>
</comment>
<dbReference type="eggNOG" id="COG1232">
    <property type="taxonomic scope" value="Bacteria"/>
</dbReference>
<dbReference type="GO" id="GO:0004729">
    <property type="term" value="F:oxygen-dependent protoporphyrinogen oxidase activity"/>
    <property type="evidence" value="ECO:0007669"/>
    <property type="project" value="UniProtKB-UniRule"/>
</dbReference>
<comment type="catalytic activity">
    <reaction evidence="6">
        <text>coproporphyrinogen III + 3 O2 = coproporphyrin III + 3 H2O2</text>
        <dbReference type="Rhea" id="RHEA:43436"/>
        <dbReference type="ChEBI" id="CHEBI:15379"/>
        <dbReference type="ChEBI" id="CHEBI:16240"/>
        <dbReference type="ChEBI" id="CHEBI:57309"/>
        <dbReference type="ChEBI" id="CHEBI:131725"/>
        <dbReference type="EC" id="1.3.3.15"/>
    </reaction>
</comment>
<dbReference type="InterPro" id="IPR004572">
    <property type="entry name" value="Protoporphyrinogen_oxidase"/>
</dbReference>
<keyword evidence="5 6" id="KW-0350">Heme biosynthesis</keyword>
<dbReference type="InterPro" id="IPR002937">
    <property type="entry name" value="Amino_oxidase"/>
</dbReference>
<dbReference type="InterPro" id="IPR036188">
    <property type="entry name" value="FAD/NAD-bd_sf"/>
</dbReference>
<organism evidence="8 9">
    <name type="scientific">Desulfurispirillum indicum (strain ATCC BAA-1389 / DSM 22839 / S5)</name>
    <dbReference type="NCBI Taxonomy" id="653733"/>
    <lineage>
        <taxon>Bacteria</taxon>
        <taxon>Pseudomonadati</taxon>
        <taxon>Chrysiogenota</taxon>
        <taxon>Chrysiogenia</taxon>
        <taxon>Chrysiogenales</taxon>
        <taxon>Chrysiogenaceae</taxon>
        <taxon>Desulfurispirillum</taxon>
    </lineage>
</organism>
<comment type="subcellular location">
    <subcellularLocation>
        <location evidence="6">Cytoplasm</location>
    </subcellularLocation>
</comment>
<dbReference type="EC" id="1.3.3.15" evidence="6"/>
<keyword evidence="4 6" id="KW-0560">Oxidoreductase</keyword>
<evidence type="ECO:0000259" key="7">
    <source>
        <dbReference type="Pfam" id="PF01593"/>
    </source>
</evidence>
<sequence length="461" mass="50368">MTERIAIIGGGLSGLGTAYYLHQGAPDARITVFEAAPRTGGKIQTSRGEFTCESGPNGFLDSRPEIVQLSHELGLTATLLPANANSARRFIYSSARLNEIHAHPLKFMASPLLSPLGKLRLCLEHFAPKPRAEDETLEEFGCRKLGREAFERLIDPMASGVYAGNPAHMSVRSCFPRIYQMERQYGSLTRALFAIKKEKKQQGETSSGPAGPAGLLTSFKGGLYEMIEALQEQCGATIRTNCPVLNLTCSQDSQWEVWTSAGKETFDAVVCATPAWDSADILHSGFAELAGKLRAIQSSPISVVALAYDTPSLSGVDTNGFGFLVPGREGRKLLGSLWSSSIFQHRAPAGTFLTQCMVGGARQPELALLDDDALVQLVRDELRITMGIAAEPIYRKIFRWDAGIPQYNMGHSQILSDIEELRRHTPRLYFTGNSYRGISVNDCVVDARSISELLLREGRTP</sequence>
<accession>E6W257</accession>
<dbReference type="HOGENOM" id="CLU_009629_3_0_0"/>
<dbReference type="GO" id="GO:0006783">
    <property type="term" value="P:heme biosynthetic process"/>
    <property type="evidence" value="ECO:0007669"/>
    <property type="project" value="UniProtKB-UniRule"/>
</dbReference>
<evidence type="ECO:0000256" key="6">
    <source>
        <dbReference type="RuleBase" id="RU364052"/>
    </source>
</evidence>
<dbReference type="Proteomes" id="UP000002572">
    <property type="component" value="Chromosome"/>
</dbReference>
<keyword evidence="6" id="KW-0963">Cytoplasm</keyword>
<keyword evidence="3 6" id="KW-0274">FAD</keyword>
<keyword evidence="2 6" id="KW-0285">Flavoprotein</keyword>
<evidence type="ECO:0000256" key="1">
    <source>
        <dbReference type="ARBA" id="ARBA00001974"/>
    </source>
</evidence>
<dbReference type="STRING" id="653733.Selin_0772"/>
<comment type="function">
    <text evidence="6">Involved in coproporphyrin-dependent heme b biosynthesis. Catalyzes the oxidation of coproporphyrinogen III to coproporphyrin III.</text>
</comment>
<dbReference type="SUPFAM" id="SSF54373">
    <property type="entry name" value="FAD-linked reductases, C-terminal domain"/>
    <property type="match status" value="1"/>
</dbReference>
<dbReference type="GO" id="GO:0005737">
    <property type="term" value="C:cytoplasm"/>
    <property type="evidence" value="ECO:0007669"/>
    <property type="project" value="UniProtKB-SubCell"/>
</dbReference>
<name>E6W257_DESIS</name>
<dbReference type="EMBL" id="CP002432">
    <property type="protein sequence ID" value="ADU65515.1"/>
    <property type="molecule type" value="Genomic_DNA"/>
</dbReference>
<comment type="cofactor">
    <cofactor evidence="1 6">
        <name>FAD</name>
        <dbReference type="ChEBI" id="CHEBI:57692"/>
    </cofactor>
</comment>
<dbReference type="InParanoid" id="E6W257"/>
<comment type="similarity">
    <text evidence="6">Belongs to the protoporphyrinogen/coproporphyrinogen oxidase family. Coproporphyrinogen III oxidase subfamily.</text>
</comment>
<evidence type="ECO:0000256" key="2">
    <source>
        <dbReference type="ARBA" id="ARBA00022630"/>
    </source>
</evidence>
<dbReference type="UniPathway" id="UPA00252"/>
<dbReference type="Gene3D" id="3.50.50.60">
    <property type="entry name" value="FAD/NAD(P)-binding domain"/>
    <property type="match status" value="1"/>
</dbReference>
<dbReference type="PANTHER" id="PTHR42923:SF3">
    <property type="entry name" value="PROTOPORPHYRINOGEN OXIDASE"/>
    <property type="match status" value="1"/>
</dbReference>
<dbReference type="AlphaFoldDB" id="E6W257"/>
<keyword evidence="9" id="KW-1185">Reference proteome</keyword>
<evidence type="ECO:0000313" key="8">
    <source>
        <dbReference type="EMBL" id="ADU65515.1"/>
    </source>
</evidence>
<reference evidence="8 9" key="1">
    <citation type="submission" date="2010-12" db="EMBL/GenBank/DDBJ databases">
        <title>Complete sequence of Desulfurispirillum indicum S5.</title>
        <authorList>
            <consortium name="US DOE Joint Genome Institute"/>
            <person name="Lucas S."/>
            <person name="Copeland A."/>
            <person name="Lapidus A."/>
            <person name="Cheng J.-F."/>
            <person name="Goodwin L."/>
            <person name="Pitluck S."/>
            <person name="Chertkov O."/>
            <person name="Held B."/>
            <person name="Detter J.C."/>
            <person name="Han C."/>
            <person name="Tapia R."/>
            <person name="Land M."/>
            <person name="Hauser L."/>
            <person name="Kyrpides N."/>
            <person name="Ivanova N."/>
            <person name="Mikhailova N."/>
            <person name="Haggblom M."/>
            <person name="Rauschenbach I."/>
            <person name="Bini E."/>
            <person name="Woyke T."/>
        </authorList>
    </citation>
    <scope>NUCLEOTIDE SEQUENCE [LARGE SCALE GENOMIC DNA]</scope>
    <source>
        <strain evidence="9">ATCC BAA-1389 / DSM 22839 / S5</strain>
    </source>
</reference>
<feature type="domain" description="Amine oxidase" evidence="7">
    <location>
        <begin position="12"/>
        <end position="452"/>
    </location>
</feature>
<dbReference type="InterPro" id="IPR050464">
    <property type="entry name" value="Zeta_carotene_desat/Oxidored"/>
</dbReference>
<dbReference type="KEGG" id="din:Selin_0772"/>
<evidence type="ECO:0000313" key="9">
    <source>
        <dbReference type="Proteomes" id="UP000002572"/>
    </source>
</evidence>
<dbReference type="OrthoDB" id="9805195at2"/>
<proteinExistence type="inferred from homology"/>